<evidence type="ECO:0000313" key="2">
    <source>
        <dbReference type="EMBL" id="XDO02350.1"/>
    </source>
</evidence>
<dbReference type="Gene3D" id="1.10.720.30">
    <property type="entry name" value="SAP domain"/>
    <property type="match status" value="1"/>
</dbReference>
<reference evidence="2" key="1">
    <citation type="submission" date="2024-03" db="EMBL/GenBank/DDBJ databases">
        <title>Eukaryotic viruses encode the ribosomal protein eL40.</title>
        <authorList>
            <person name="Thomy J."/>
            <person name="Schvarcz C.R."/>
            <person name="McBeain K.A."/>
            <person name="Edwards K.F."/>
            <person name="Steward G.F."/>
        </authorList>
    </citation>
    <scope>NUCLEOTIDE SEQUENCE</scope>
    <source>
        <strain evidence="2">FloV-SA2</strain>
    </source>
</reference>
<dbReference type="PROSITE" id="PS50800">
    <property type="entry name" value="SAP"/>
    <property type="match status" value="1"/>
</dbReference>
<organism evidence="2">
    <name type="scientific">Florenciella sp. virus SA2</name>
    <dbReference type="NCBI Taxonomy" id="3240092"/>
    <lineage>
        <taxon>Viruses</taxon>
    </lineage>
</organism>
<dbReference type="GO" id="GO:0004519">
    <property type="term" value="F:endonuclease activity"/>
    <property type="evidence" value="ECO:0007669"/>
    <property type="project" value="UniProtKB-KW"/>
</dbReference>
<dbReference type="Pfam" id="PF02037">
    <property type="entry name" value="SAP"/>
    <property type="match status" value="1"/>
</dbReference>
<protein>
    <submittedName>
        <fullName evidence="2">Bsp6I family restriction endonuclease</fullName>
    </submittedName>
</protein>
<keyword evidence="2" id="KW-0378">Hydrolase</keyword>
<gene>
    <name evidence="2" type="ORF">FloV-SA2_00535</name>
</gene>
<name>A0AB39JD90_9VIRU</name>
<sequence length="274" mass="31790">MASLSKSTPIIDGKESTTPNDAGIMTDKYTFYILLRRLNMYINSLREIDNVNLSLSKKKLRYDNFPSDISENIVKFAIFKIYHVMPCWDTEKGDLVINKPKHYPFEQIEVKGFMSDGPSSFGPTECWDKIYFLDARDVLDATHVKTCRFKIYEINLSNKSDEWKKIIISGKEFSTENIPELPEPEELNNYNVPQLRNLCEQRALIKKGKKKELIDRLITETPGSKYTQPKTYENICKTGKRPRGDFYDTFKPQIGDEHCKLIFDGNITELDDTL</sequence>
<keyword evidence="2" id="KW-0540">Nuclease</keyword>
<dbReference type="SUPFAM" id="SSF68906">
    <property type="entry name" value="SAP domain"/>
    <property type="match status" value="1"/>
</dbReference>
<keyword evidence="2" id="KW-0255">Endonuclease</keyword>
<dbReference type="InterPro" id="IPR019037">
    <property type="entry name" value="Restrct_endonuc_II_Bsp6I"/>
</dbReference>
<dbReference type="InterPro" id="IPR036361">
    <property type="entry name" value="SAP_dom_sf"/>
</dbReference>
<feature type="domain" description="SAP" evidence="1">
    <location>
        <begin position="187"/>
        <end position="221"/>
    </location>
</feature>
<dbReference type="Pfam" id="PF09504">
    <property type="entry name" value="RE_Bsp6I"/>
    <property type="match status" value="1"/>
</dbReference>
<dbReference type="InterPro" id="IPR003034">
    <property type="entry name" value="SAP_dom"/>
</dbReference>
<accession>A0AB39JD90</accession>
<dbReference type="EMBL" id="PP542043">
    <property type="protein sequence ID" value="XDO02350.1"/>
    <property type="molecule type" value="Genomic_DNA"/>
</dbReference>
<proteinExistence type="predicted"/>
<evidence type="ECO:0000259" key="1">
    <source>
        <dbReference type="PROSITE" id="PS50800"/>
    </source>
</evidence>